<dbReference type="AlphaFoldDB" id="A0A1B6JNC7"/>
<proteinExistence type="predicted"/>
<sequence>RSKIVMHPIIRISCMPPSIICISNIFIRSRNDSQKPTVYMAHATALAREKMRPIEAPNSGPSDLDIRKYVPPPLMSPFVQIADIDRAVIPVTTEVDKIRKIPSAMPA</sequence>
<feature type="non-terminal residue" evidence="1">
    <location>
        <position position="1"/>
    </location>
</feature>
<reference evidence="1" key="1">
    <citation type="submission" date="2015-11" db="EMBL/GenBank/DDBJ databases">
        <title>De novo transcriptome assembly of four potential Pierce s Disease insect vectors from Arizona vineyards.</title>
        <authorList>
            <person name="Tassone E.E."/>
        </authorList>
    </citation>
    <scope>NUCLEOTIDE SEQUENCE</scope>
</reference>
<protein>
    <submittedName>
        <fullName evidence="1">Uncharacterized protein</fullName>
    </submittedName>
</protein>
<dbReference type="EMBL" id="GECU01006958">
    <property type="protein sequence ID" value="JAT00749.1"/>
    <property type="molecule type" value="Transcribed_RNA"/>
</dbReference>
<evidence type="ECO:0000313" key="1">
    <source>
        <dbReference type="EMBL" id="JAT00749.1"/>
    </source>
</evidence>
<organism evidence="1">
    <name type="scientific">Homalodisca liturata</name>
    <dbReference type="NCBI Taxonomy" id="320908"/>
    <lineage>
        <taxon>Eukaryota</taxon>
        <taxon>Metazoa</taxon>
        <taxon>Ecdysozoa</taxon>
        <taxon>Arthropoda</taxon>
        <taxon>Hexapoda</taxon>
        <taxon>Insecta</taxon>
        <taxon>Pterygota</taxon>
        <taxon>Neoptera</taxon>
        <taxon>Paraneoptera</taxon>
        <taxon>Hemiptera</taxon>
        <taxon>Auchenorrhyncha</taxon>
        <taxon>Membracoidea</taxon>
        <taxon>Cicadellidae</taxon>
        <taxon>Cicadellinae</taxon>
        <taxon>Proconiini</taxon>
        <taxon>Homalodisca</taxon>
    </lineage>
</organism>
<gene>
    <name evidence="1" type="ORF">g.17674</name>
</gene>
<accession>A0A1B6JNC7</accession>
<name>A0A1B6JNC7_9HEMI</name>